<gene>
    <name evidence="3" type="ORF">RWE15_16180</name>
</gene>
<keyword evidence="4" id="KW-1185">Reference proteome</keyword>
<dbReference type="Gene3D" id="3.30.460.10">
    <property type="entry name" value="Beta Polymerase, domain 2"/>
    <property type="match status" value="1"/>
</dbReference>
<dbReference type="SUPFAM" id="SSF81301">
    <property type="entry name" value="Nucleotidyltransferase"/>
    <property type="match status" value="1"/>
</dbReference>
<dbReference type="Pfam" id="PF01909">
    <property type="entry name" value="NTP_transf_2"/>
    <property type="match status" value="1"/>
</dbReference>
<evidence type="ECO:0000313" key="3">
    <source>
        <dbReference type="EMBL" id="MDY0395672.1"/>
    </source>
</evidence>
<feature type="domain" description="DUF4037" evidence="2">
    <location>
        <begin position="113"/>
        <end position="208"/>
    </location>
</feature>
<dbReference type="Proteomes" id="UP001281447">
    <property type="component" value="Unassembled WGS sequence"/>
</dbReference>
<dbReference type="Pfam" id="PF13228">
    <property type="entry name" value="DUF4037"/>
    <property type="match status" value="1"/>
</dbReference>
<evidence type="ECO:0000259" key="2">
    <source>
        <dbReference type="Pfam" id="PF13228"/>
    </source>
</evidence>
<dbReference type="RefSeq" id="WP_390357975.1">
    <property type="nucleotide sequence ID" value="NZ_JBHUIZ010000018.1"/>
</dbReference>
<dbReference type="InterPro" id="IPR002934">
    <property type="entry name" value="Polymerase_NTP_transf_dom"/>
</dbReference>
<comment type="caution">
    <text evidence="3">The sequence shown here is derived from an EMBL/GenBank/DDBJ whole genome shotgun (WGS) entry which is preliminary data.</text>
</comment>
<dbReference type="EMBL" id="JAWDIP010000003">
    <property type="protein sequence ID" value="MDY0395672.1"/>
    <property type="molecule type" value="Genomic_DNA"/>
</dbReference>
<evidence type="ECO:0000259" key="1">
    <source>
        <dbReference type="Pfam" id="PF01909"/>
    </source>
</evidence>
<dbReference type="CDD" id="cd05403">
    <property type="entry name" value="NT_KNTase_like"/>
    <property type="match status" value="1"/>
</dbReference>
<proteinExistence type="predicted"/>
<protein>
    <submittedName>
        <fullName evidence="3">DUF4037 domain-containing protein</fullName>
    </submittedName>
</protein>
<dbReference type="InterPro" id="IPR043519">
    <property type="entry name" value="NT_sf"/>
</dbReference>
<name>A0ABU5C8K3_9BACI</name>
<dbReference type="InterPro" id="IPR025117">
    <property type="entry name" value="DUF4037"/>
</dbReference>
<reference evidence="3 4" key="1">
    <citation type="submission" date="2023-10" db="EMBL/GenBank/DDBJ databases">
        <title>Virgibacillus halophilus 5B73C genome.</title>
        <authorList>
            <person name="Miliotis G."/>
            <person name="Sengupta P."/>
            <person name="Hameed A."/>
            <person name="Chuvochina M."/>
            <person name="Mcdonagh F."/>
            <person name="Simpson A.C."/>
            <person name="Singh N.K."/>
            <person name="Rekha P.D."/>
            <person name="Raman K."/>
            <person name="Hugenholtz P."/>
            <person name="Venkateswaran K."/>
        </authorList>
    </citation>
    <scope>NUCLEOTIDE SEQUENCE [LARGE SCALE GENOMIC DNA]</scope>
    <source>
        <strain evidence="3 4">5B73C</strain>
    </source>
</reference>
<organism evidence="3 4">
    <name type="scientific">Tigheibacillus halophilus</name>
    <dbReference type="NCBI Taxonomy" id="361280"/>
    <lineage>
        <taxon>Bacteria</taxon>
        <taxon>Bacillati</taxon>
        <taxon>Bacillota</taxon>
        <taxon>Bacilli</taxon>
        <taxon>Bacillales</taxon>
        <taxon>Bacillaceae</taxon>
        <taxon>Tigheibacillus</taxon>
    </lineage>
</organism>
<sequence length="279" mass="32327">MNLKTFASEVSKVYKQNPKVEAVLLGGSVARGWQDEHSDIELFVLWNVSPTEEDRNIPINHLHGHIIDFHPYEEEEWSESFITQGVKLEISNFLTNSMQKVINDVIIDCDTDLHKQCLVASVHDGISLAGEEIMAQLKKKVEVYPKELSGAMIRSNMYLGSKWDNRKALLDREDWLLLYKLIVSAQENLMGVLFGLNQLYVHHPVFKWQQRSLEKMKIVPENLSYRLTAILLEHPRSGLRELEMVIQEIYQLVQKAYPSMDLSKFMDDTLFLRPKNTVE</sequence>
<feature type="domain" description="Polymerase nucleotidyl transferase" evidence="1">
    <location>
        <begin position="9"/>
        <end position="81"/>
    </location>
</feature>
<evidence type="ECO:0000313" key="4">
    <source>
        <dbReference type="Proteomes" id="UP001281447"/>
    </source>
</evidence>
<accession>A0ABU5C8K3</accession>